<proteinExistence type="predicted"/>
<reference evidence="3 4" key="2">
    <citation type="journal article" date="2012" name="Nature">
        <title>Insights into hominid evolution from the gorilla genome sequence.</title>
        <authorList>
            <person name="Scally A."/>
            <person name="Dutheil J.Y."/>
            <person name="Hillier L.W."/>
            <person name="Jordan G.E."/>
            <person name="Goodhead I."/>
            <person name="Herrero J."/>
            <person name="Hobolth A."/>
            <person name="Lappalainen T."/>
            <person name="Mailund T."/>
            <person name="Marques-Bonet T."/>
            <person name="McCarthy S."/>
            <person name="Montgomery S.H."/>
            <person name="Schwalie P.C."/>
            <person name="Tang Y.A."/>
            <person name="Ward M.C."/>
            <person name="Xue Y."/>
            <person name="Yngvadottir B."/>
            <person name="Alkan C."/>
            <person name="Andersen L.N."/>
            <person name="Ayub Q."/>
            <person name="Ball E.V."/>
            <person name="Beal K."/>
            <person name="Bradley B.J."/>
            <person name="Chen Y."/>
            <person name="Clee C.M."/>
            <person name="Fitzgerald S."/>
            <person name="Graves T.A."/>
            <person name="Gu Y."/>
            <person name="Heath P."/>
            <person name="Heger A."/>
            <person name="Karakoc E."/>
            <person name="Kolb-Kokocinski A."/>
            <person name="Laird G.K."/>
            <person name="Lunter G."/>
            <person name="Meader S."/>
            <person name="Mort M."/>
            <person name="Mullikin J.C."/>
            <person name="Munch K."/>
            <person name="O'Connor T.D."/>
            <person name="Phillips A.D."/>
            <person name="Prado-Martinez J."/>
            <person name="Rogers A.S."/>
            <person name="Sajjadian S."/>
            <person name="Schmidt D."/>
            <person name="Shaw K."/>
            <person name="Simpson J.T."/>
            <person name="Stenson P.D."/>
            <person name="Turner D.J."/>
            <person name="Vigilant L."/>
            <person name="Vilella A.J."/>
            <person name="Whitener W."/>
            <person name="Zhu B."/>
            <person name="Cooper D.N."/>
            <person name="de Jong P."/>
            <person name="Dermitzakis E.T."/>
            <person name="Eichler E.E."/>
            <person name="Flicek P."/>
            <person name="Goldman N."/>
            <person name="Mundy N.I."/>
            <person name="Ning Z."/>
            <person name="Odom D.T."/>
            <person name="Ponting C.P."/>
            <person name="Quail M.A."/>
            <person name="Ryder O.A."/>
            <person name="Searle S.M."/>
            <person name="Warren W.C."/>
            <person name="Wilson R.K."/>
            <person name="Schierup M.H."/>
            <person name="Rogers J."/>
            <person name="Tyler-Smith C."/>
            <person name="Durbin R."/>
        </authorList>
    </citation>
    <scope>NUCLEOTIDE SEQUENCE [LARGE SCALE GENOMIC DNA]</scope>
</reference>
<dbReference type="EMBL" id="CABD030077731">
    <property type="status" value="NOT_ANNOTATED_CDS"/>
    <property type="molecule type" value="Genomic_DNA"/>
</dbReference>
<dbReference type="Gene3D" id="3.30.70.330">
    <property type="match status" value="1"/>
</dbReference>
<dbReference type="PROSITE" id="PS50102">
    <property type="entry name" value="RRM"/>
    <property type="match status" value="1"/>
</dbReference>
<organism evidence="3 4">
    <name type="scientific">Gorilla gorilla gorilla</name>
    <name type="common">Western lowland gorilla</name>
    <dbReference type="NCBI Taxonomy" id="9595"/>
    <lineage>
        <taxon>Eukaryota</taxon>
        <taxon>Metazoa</taxon>
        <taxon>Chordata</taxon>
        <taxon>Craniata</taxon>
        <taxon>Vertebrata</taxon>
        <taxon>Euteleostomi</taxon>
        <taxon>Mammalia</taxon>
        <taxon>Eutheria</taxon>
        <taxon>Euarchontoglires</taxon>
        <taxon>Primates</taxon>
        <taxon>Haplorrhini</taxon>
        <taxon>Catarrhini</taxon>
        <taxon>Hominidae</taxon>
        <taxon>Gorilla</taxon>
    </lineage>
</organism>
<reference evidence="4" key="1">
    <citation type="submission" date="2011-05" db="EMBL/GenBank/DDBJ databases">
        <title>Insights into the evolution of the great apes provided by the gorilla genome.</title>
        <authorList>
            <person name="Scally A."/>
        </authorList>
    </citation>
    <scope>NUCLEOTIDE SEQUENCE [LARGE SCALE GENOMIC DNA]</scope>
</reference>
<dbReference type="InterPro" id="IPR012677">
    <property type="entry name" value="Nucleotide-bd_a/b_plait_sf"/>
</dbReference>
<dbReference type="Pfam" id="PF00076">
    <property type="entry name" value="RRM_1"/>
    <property type="match status" value="1"/>
</dbReference>
<sequence>NLGNNGNKTELERAFGYYGPLQSVWVARNPSGFAFVEFEDPRDAADASLALSPRLECRGAILAHCKLCVLGSSDSPASACHCTQLIFVFLVEMGFHHLGQAGLELLTS</sequence>
<dbReference type="PRINTS" id="PR02045">
    <property type="entry name" value="F138DOMAIN"/>
</dbReference>
<dbReference type="GeneTree" id="ENSGT00910000144115"/>
<name>A0A2I2Y7D1_GORGO</name>
<protein>
    <recommendedName>
        <fullName evidence="2">RRM domain-containing protein</fullName>
    </recommendedName>
</protein>
<dbReference type="Bgee" id="ENSGGOG00000041151">
    <property type="expression patterns" value="Expressed in liver and 5 other cell types or tissues"/>
</dbReference>
<dbReference type="Ensembl" id="ENSGGOT00000049621.1">
    <property type="protein sequence ID" value="ENSGGOP00000030820.1"/>
    <property type="gene ID" value="ENSGGOG00000041151.1"/>
</dbReference>
<feature type="domain" description="RRM" evidence="2">
    <location>
        <begin position="1"/>
        <end position="47"/>
    </location>
</feature>
<reference evidence="3" key="4">
    <citation type="submission" date="2025-09" db="UniProtKB">
        <authorList>
            <consortium name="Ensembl"/>
        </authorList>
    </citation>
    <scope>IDENTIFICATION</scope>
</reference>
<keyword evidence="1" id="KW-0694">RNA-binding</keyword>
<accession>A0A2I2Y7D1</accession>
<dbReference type="GO" id="GO:0003723">
    <property type="term" value="F:RNA binding"/>
    <property type="evidence" value="ECO:0007669"/>
    <property type="project" value="UniProtKB-UniRule"/>
</dbReference>
<dbReference type="PANTHER" id="PTHR12138">
    <property type="entry name" value="PRIMATE-EXPANDED PROTEIN FAMILY"/>
    <property type="match status" value="1"/>
</dbReference>
<dbReference type="AlphaFoldDB" id="A0A2I2Y7D1"/>
<dbReference type="InterPro" id="IPR000504">
    <property type="entry name" value="RRM_dom"/>
</dbReference>
<dbReference type="Proteomes" id="UP000001519">
    <property type="component" value="Chromosome 11"/>
</dbReference>
<evidence type="ECO:0000256" key="1">
    <source>
        <dbReference type="PROSITE-ProRule" id="PRU00176"/>
    </source>
</evidence>
<reference evidence="3" key="3">
    <citation type="submission" date="2025-08" db="UniProtKB">
        <authorList>
            <consortium name="Ensembl"/>
        </authorList>
    </citation>
    <scope>IDENTIFICATION</scope>
</reference>
<evidence type="ECO:0000313" key="4">
    <source>
        <dbReference type="Proteomes" id="UP000001519"/>
    </source>
</evidence>
<evidence type="ECO:0000313" key="3">
    <source>
        <dbReference type="Ensembl" id="ENSGGOP00000030820.1"/>
    </source>
</evidence>
<evidence type="ECO:0000259" key="2">
    <source>
        <dbReference type="PROSITE" id="PS50102"/>
    </source>
</evidence>
<keyword evidence="4" id="KW-1185">Reference proteome</keyword>
<dbReference type="PANTHER" id="PTHR12138:SF135">
    <property type="entry name" value="SAM DOMAIN-CONTAINING PROTEIN"/>
    <property type="match status" value="1"/>
</dbReference>
<dbReference type="SUPFAM" id="SSF54928">
    <property type="entry name" value="RNA-binding domain, RBD"/>
    <property type="match status" value="1"/>
</dbReference>
<dbReference type="InterPro" id="IPR035979">
    <property type="entry name" value="RBD_domain_sf"/>
</dbReference>